<protein>
    <recommendedName>
        <fullName evidence="16">Double-strand break repair protein</fullName>
    </recommendedName>
</protein>
<gene>
    <name evidence="21" type="ORF">CALCODRAFT_487004</name>
</gene>
<name>A0A165DDW1_9BASI</name>
<evidence type="ECO:0000313" key="22">
    <source>
        <dbReference type="Proteomes" id="UP000076842"/>
    </source>
</evidence>
<dbReference type="Gene3D" id="3.60.21.10">
    <property type="match status" value="1"/>
</dbReference>
<dbReference type="SMART" id="SM01347">
    <property type="entry name" value="Mre11_DNA_bind"/>
    <property type="match status" value="1"/>
</dbReference>
<keyword evidence="14 16" id="KW-0539">Nucleus</keyword>
<dbReference type="GO" id="GO:0031573">
    <property type="term" value="P:mitotic intra-S DNA damage checkpoint signaling"/>
    <property type="evidence" value="ECO:0007669"/>
    <property type="project" value="TreeGrafter"/>
</dbReference>
<evidence type="ECO:0000256" key="15">
    <source>
        <dbReference type="ARBA" id="ARBA00023254"/>
    </source>
</evidence>
<feature type="domain" description="Mre11 DNA-binding" evidence="20">
    <location>
        <begin position="314"/>
        <end position="492"/>
    </location>
</feature>
<dbReference type="InterPro" id="IPR038487">
    <property type="entry name" value="Mre11_capping_dom"/>
</dbReference>
<dbReference type="InterPro" id="IPR003701">
    <property type="entry name" value="Mre11"/>
</dbReference>
<sequence>MDGSPVPQVSAAISHDRPEDTFRILLATDNHIGYNERDPIRGQDSINTFKEILQLAVTHEVDMIVLSGDLFHENRPSRDVLYQTIALLREYTMGSKPVEFELLSDPDEGKADGYSFPGINSEDPNLNVGIPVFSIHGNHDDPQGTGPAGALSAMDLLSATGLINYIGKSDLPHSDETAPTEGLLVKPVLLRKGSTHLAIYGIGNVKDTRMHYELRSNRVRMYMPEDDRAWFNLLLIHQNRVKHGPQESVPESMFDERVDLVVWGHEHDCRIIPEPVAGKPYMITQPGSSVATSLAEGESLTKYVALVEVLDGKYELTPLELRTVRPFVMESVSLFDELKEQSVEPDDQAGITKFLKKRAVSLITRANREREEKNRRAVERGEEPLEPMLPLVRLRVDTTGVPGMSNPIRFGQEFTGKVANPKDMLAFTRQKQAASKKAVAEAPNLDDLIDPDLPSAERFSRIRVSALVNEYLKAQSLELLAENGMSNAVMNYVDKDDTHSISEFVQKTLKKMHSEIAKSKGVNVDNETILQEQFERMKDLEEKRFDKERALEEEEDEDEEEEVRKIATTKPIQSGSVRARAVAQESDDDMMLNGAADDDFEDEEPPRTAAKGKGRAAAAPQGTASAAKGRGKSRTEKLFLDSDEDMDQEFVQESELEEEEAPKAKAKKAASSRASVLDGPVKKTPAAKKTAASASASGAKRGVRQTPAAQSQLSFAPTQRTSRVAATKARGRMQDAIEISDDD</sequence>
<feature type="active site" description="Proton donor" evidence="17">
    <location>
        <position position="139"/>
    </location>
</feature>
<dbReference type="GO" id="GO:0007095">
    <property type="term" value="P:mitotic G2 DNA damage checkpoint signaling"/>
    <property type="evidence" value="ECO:0007669"/>
    <property type="project" value="TreeGrafter"/>
</dbReference>
<keyword evidence="9 16" id="KW-0227">DNA damage</keyword>
<dbReference type="GO" id="GO:0000723">
    <property type="term" value="P:telomere maintenance"/>
    <property type="evidence" value="ECO:0007669"/>
    <property type="project" value="TreeGrafter"/>
</dbReference>
<dbReference type="GO" id="GO:0035861">
    <property type="term" value="C:site of double-strand break"/>
    <property type="evidence" value="ECO:0007669"/>
    <property type="project" value="TreeGrafter"/>
</dbReference>
<dbReference type="Proteomes" id="UP000076842">
    <property type="component" value="Unassembled WGS sequence"/>
</dbReference>
<feature type="compositionally biased region" description="Acidic residues" evidence="19">
    <location>
        <begin position="585"/>
        <end position="604"/>
    </location>
</feature>
<comment type="subcellular location">
    <subcellularLocation>
        <location evidence="3">Chromosome</location>
    </subcellularLocation>
    <subcellularLocation>
        <location evidence="2 16">Nucleus</location>
    </subcellularLocation>
</comment>
<accession>A0A165DDW1</accession>
<evidence type="ECO:0000256" key="13">
    <source>
        <dbReference type="ARBA" id="ARBA00023211"/>
    </source>
</evidence>
<dbReference type="InterPro" id="IPR004843">
    <property type="entry name" value="Calcineurin-like_PHP"/>
</dbReference>
<dbReference type="GO" id="GO:0097552">
    <property type="term" value="P:mitochondrial double-strand break repair via homologous recombination"/>
    <property type="evidence" value="ECO:0007669"/>
    <property type="project" value="TreeGrafter"/>
</dbReference>
<dbReference type="GO" id="GO:0030145">
    <property type="term" value="F:manganese ion binding"/>
    <property type="evidence" value="ECO:0007669"/>
    <property type="project" value="UniProtKB-UniRule"/>
</dbReference>
<dbReference type="GO" id="GO:0008296">
    <property type="term" value="F:3'-5'-DNA exonuclease activity"/>
    <property type="evidence" value="ECO:0007669"/>
    <property type="project" value="InterPro"/>
</dbReference>
<evidence type="ECO:0000256" key="1">
    <source>
        <dbReference type="ARBA" id="ARBA00001936"/>
    </source>
</evidence>
<dbReference type="Pfam" id="PF04152">
    <property type="entry name" value="Mre11_DNA_bind"/>
    <property type="match status" value="1"/>
</dbReference>
<dbReference type="InterPro" id="IPR029052">
    <property type="entry name" value="Metallo-depent_PP-like"/>
</dbReference>
<keyword evidence="22" id="KW-1185">Reference proteome</keyword>
<evidence type="ECO:0000256" key="5">
    <source>
        <dbReference type="ARBA" id="ARBA00022454"/>
    </source>
</evidence>
<dbReference type="GO" id="GO:0042138">
    <property type="term" value="P:meiotic DNA double-strand break formation"/>
    <property type="evidence" value="ECO:0007669"/>
    <property type="project" value="TreeGrafter"/>
</dbReference>
<evidence type="ECO:0000256" key="14">
    <source>
        <dbReference type="ARBA" id="ARBA00023242"/>
    </source>
</evidence>
<evidence type="ECO:0000256" key="4">
    <source>
        <dbReference type="ARBA" id="ARBA00009028"/>
    </source>
</evidence>
<dbReference type="OrthoDB" id="30417at2759"/>
<dbReference type="InParanoid" id="A0A165DDW1"/>
<evidence type="ECO:0000259" key="20">
    <source>
        <dbReference type="SMART" id="SM01347"/>
    </source>
</evidence>
<evidence type="ECO:0000256" key="16">
    <source>
        <dbReference type="PIRNR" id="PIRNR000882"/>
    </source>
</evidence>
<feature type="region of interest" description="Disordered" evidence="19">
    <location>
        <begin position="548"/>
        <end position="743"/>
    </location>
</feature>
<dbReference type="GO" id="GO:0006303">
    <property type="term" value="P:double-strand break repair via nonhomologous end joining"/>
    <property type="evidence" value="ECO:0007669"/>
    <property type="project" value="TreeGrafter"/>
</dbReference>
<dbReference type="Gene3D" id="3.30.110.110">
    <property type="entry name" value="Mre11, capping domain"/>
    <property type="match status" value="1"/>
</dbReference>
<proteinExistence type="inferred from homology"/>
<dbReference type="FunCoup" id="A0A165DDW1">
    <property type="interactions" value="637"/>
</dbReference>
<evidence type="ECO:0000256" key="2">
    <source>
        <dbReference type="ARBA" id="ARBA00004123"/>
    </source>
</evidence>
<keyword evidence="7" id="KW-0479">Metal-binding</keyword>
<organism evidence="21 22">
    <name type="scientific">Calocera cornea HHB12733</name>
    <dbReference type="NCBI Taxonomy" id="1353952"/>
    <lineage>
        <taxon>Eukaryota</taxon>
        <taxon>Fungi</taxon>
        <taxon>Dikarya</taxon>
        <taxon>Basidiomycota</taxon>
        <taxon>Agaricomycotina</taxon>
        <taxon>Dacrymycetes</taxon>
        <taxon>Dacrymycetales</taxon>
        <taxon>Dacrymycetaceae</taxon>
        <taxon>Calocera</taxon>
    </lineage>
</organism>
<dbReference type="FunFam" id="3.60.21.10:FF:000011">
    <property type="entry name" value="Double-strand break repair protein"/>
    <property type="match status" value="1"/>
</dbReference>
<dbReference type="PANTHER" id="PTHR10139">
    <property type="entry name" value="DOUBLE-STRAND BREAK REPAIR PROTEIN MRE11"/>
    <property type="match status" value="1"/>
</dbReference>
<reference evidence="21 22" key="1">
    <citation type="journal article" date="2016" name="Mol. Biol. Evol.">
        <title>Comparative Genomics of Early-Diverging Mushroom-Forming Fungi Provides Insights into the Origins of Lignocellulose Decay Capabilities.</title>
        <authorList>
            <person name="Nagy L.G."/>
            <person name="Riley R."/>
            <person name="Tritt A."/>
            <person name="Adam C."/>
            <person name="Daum C."/>
            <person name="Floudas D."/>
            <person name="Sun H."/>
            <person name="Yadav J.S."/>
            <person name="Pangilinan J."/>
            <person name="Larsson K.H."/>
            <person name="Matsuura K."/>
            <person name="Barry K."/>
            <person name="Labutti K."/>
            <person name="Kuo R."/>
            <person name="Ohm R.A."/>
            <person name="Bhattacharya S.S."/>
            <person name="Shirouzu T."/>
            <person name="Yoshinaga Y."/>
            <person name="Martin F.M."/>
            <person name="Grigoriev I.V."/>
            <person name="Hibbett D.S."/>
        </authorList>
    </citation>
    <scope>NUCLEOTIDE SEQUENCE [LARGE SCALE GENOMIC DNA]</scope>
    <source>
        <strain evidence="21 22">HHB12733</strain>
    </source>
</reference>
<dbReference type="PIRSF" id="PIRSF000882">
    <property type="entry name" value="DSB_repair_MRE11"/>
    <property type="match status" value="1"/>
</dbReference>
<comment type="cofactor">
    <cofactor evidence="1 16">
        <name>Mn(2+)</name>
        <dbReference type="ChEBI" id="CHEBI:29035"/>
    </cofactor>
</comment>
<dbReference type="InterPro" id="IPR007281">
    <property type="entry name" value="Mre11_DNA-bd"/>
</dbReference>
<keyword evidence="15 16" id="KW-0469">Meiosis</keyword>
<evidence type="ECO:0000256" key="12">
    <source>
        <dbReference type="ARBA" id="ARBA00023204"/>
    </source>
</evidence>
<keyword evidence="6 16" id="KW-0540">Nuclease</keyword>
<evidence type="ECO:0000256" key="6">
    <source>
        <dbReference type="ARBA" id="ARBA00022722"/>
    </source>
</evidence>
<evidence type="ECO:0000256" key="11">
    <source>
        <dbReference type="ARBA" id="ARBA00022839"/>
    </source>
</evidence>
<dbReference type="SUPFAM" id="SSF56300">
    <property type="entry name" value="Metallo-dependent phosphatases"/>
    <property type="match status" value="1"/>
</dbReference>
<dbReference type="NCBIfam" id="TIGR00583">
    <property type="entry name" value="mre11"/>
    <property type="match status" value="1"/>
</dbReference>
<evidence type="ECO:0000256" key="7">
    <source>
        <dbReference type="ARBA" id="ARBA00022723"/>
    </source>
</evidence>
<dbReference type="GO" id="GO:0000724">
    <property type="term" value="P:double-strand break repair via homologous recombination"/>
    <property type="evidence" value="ECO:0007669"/>
    <property type="project" value="TreeGrafter"/>
</dbReference>
<evidence type="ECO:0000313" key="21">
    <source>
        <dbReference type="EMBL" id="KZT52600.1"/>
    </source>
</evidence>
<keyword evidence="11 16" id="KW-0269">Exonuclease</keyword>
<feature type="compositionally biased region" description="Acidic residues" evidence="19">
    <location>
        <begin position="641"/>
        <end position="660"/>
    </location>
</feature>
<dbReference type="InterPro" id="IPR041796">
    <property type="entry name" value="Mre11_N"/>
</dbReference>
<keyword evidence="12 16" id="KW-0234">DNA repair</keyword>
<dbReference type="AlphaFoldDB" id="A0A165DDW1"/>
<dbReference type="PANTHER" id="PTHR10139:SF1">
    <property type="entry name" value="DOUBLE-STRAND BREAK REPAIR PROTEIN MRE11"/>
    <property type="match status" value="1"/>
</dbReference>
<keyword evidence="13 16" id="KW-0464">Manganese</keyword>
<evidence type="ECO:0000256" key="8">
    <source>
        <dbReference type="ARBA" id="ARBA00022759"/>
    </source>
</evidence>
<dbReference type="GO" id="GO:0000014">
    <property type="term" value="F:single-stranded DNA endodeoxyribonuclease activity"/>
    <property type="evidence" value="ECO:0007669"/>
    <property type="project" value="TreeGrafter"/>
</dbReference>
<keyword evidence="5" id="KW-0158">Chromosome</keyword>
<feature type="compositionally biased region" description="Acidic residues" evidence="19">
    <location>
        <begin position="551"/>
        <end position="561"/>
    </location>
</feature>
<dbReference type="EMBL" id="KV424061">
    <property type="protein sequence ID" value="KZT52600.1"/>
    <property type="molecule type" value="Genomic_DNA"/>
</dbReference>
<evidence type="ECO:0000256" key="3">
    <source>
        <dbReference type="ARBA" id="ARBA00004286"/>
    </source>
</evidence>
<evidence type="ECO:0000256" key="18">
    <source>
        <dbReference type="RuleBase" id="RU003447"/>
    </source>
</evidence>
<comment type="function">
    <text evidence="16">Core component of the MRN complex, which plays a central role in double-strand break (DSB) repair, DNA recombination, maintenance of telomere integrity and meiosis. The MRN complex is involved in the repair of DNA double-strand breaks (DSBs) via homologous recombination (HR), an error-free mechanism which primarily occurs during S and G2 phases. The complex (1) mediates the end resection of damaged DNA, which generates proper single-stranded DNA, a key initial steps in HR, and is (2) required for the recruitment of other repair factors and efficient activation of ATM and ATR upon DNA damage. Within the MRN complex, MRE11 possesses both single-strand endonuclease activity and double-strand-specific 3'-5' exonuclease activity. MRE11 first endonucleolytically cleaves the 5' strand at DNA DSB ends to prevent non-homologous end joining (NHEJ) and licence HR. It then generates a single-stranded DNA gap via 3' to 5' exonucleolytic degradation, which is required for single-strand invasion and recombination.</text>
</comment>
<feature type="compositionally biased region" description="Polar residues" evidence="19">
    <location>
        <begin position="707"/>
        <end position="724"/>
    </location>
</feature>
<evidence type="ECO:0000256" key="10">
    <source>
        <dbReference type="ARBA" id="ARBA00022801"/>
    </source>
</evidence>
<keyword evidence="8 16" id="KW-0255">Endonuclease</keyword>
<dbReference type="STRING" id="1353952.A0A165DDW1"/>
<evidence type="ECO:0000256" key="17">
    <source>
        <dbReference type="PIRSR" id="PIRSR000882-1"/>
    </source>
</evidence>
<dbReference type="Pfam" id="PF00149">
    <property type="entry name" value="Metallophos"/>
    <property type="match status" value="1"/>
</dbReference>
<comment type="similarity">
    <text evidence="4 16 18">Belongs to the MRE11/RAD32 family.</text>
</comment>
<feature type="compositionally biased region" description="Low complexity" evidence="19">
    <location>
        <begin position="682"/>
        <end position="700"/>
    </location>
</feature>
<keyword evidence="10 16" id="KW-0378">Hydrolase</keyword>
<evidence type="ECO:0000256" key="9">
    <source>
        <dbReference type="ARBA" id="ARBA00022763"/>
    </source>
</evidence>
<feature type="compositionally biased region" description="Low complexity" evidence="19">
    <location>
        <begin position="609"/>
        <end position="627"/>
    </location>
</feature>
<dbReference type="GO" id="GO:0030870">
    <property type="term" value="C:Mre11 complex"/>
    <property type="evidence" value="ECO:0007669"/>
    <property type="project" value="UniProtKB-UniRule"/>
</dbReference>
<evidence type="ECO:0000256" key="19">
    <source>
        <dbReference type="SAM" id="MobiDB-lite"/>
    </source>
</evidence>
<dbReference type="CDD" id="cd00840">
    <property type="entry name" value="MPP_Mre11_N"/>
    <property type="match status" value="1"/>
</dbReference>